<keyword evidence="3" id="KW-1185">Reference proteome</keyword>
<dbReference type="EMBL" id="CP144693">
    <property type="protein sequence ID" value="WVZ01107.1"/>
    <property type="molecule type" value="Genomic_DNA"/>
</dbReference>
<dbReference type="AlphaFoldDB" id="A0AAQ3N1Q2"/>
<evidence type="ECO:0000313" key="3">
    <source>
        <dbReference type="Proteomes" id="UP001374535"/>
    </source>
</evidence>
<dbReference type="GO" id="GO:0005739">
    <property type="term" value="C:mitochondrion"/>
    <property type="evidence" value="ECO:0007669"/>
    <property type="project" value="TreeGrafter"/>
</dbReference>
<proteinExistence type="inferred from homology"/>
<gene>
    <name evidence="2" type="ORF">V8G54_027176</name>
</gene>
<evidence type="ECO:0000313" key="2">
    <source>
        <dbReference type="EMBL" id="WVZ01107.1"/>
    </source>
</evidence>
<reference evidence="2 3" key="1">
    <citation type="journal article" date="2023" name="Life. Sci Alliance">
        <title>Evolutionary insights into 3D genome organization and epigenetic landscape of Vigna mungo.</title>
        <authorList>
            <person name="Junaid A."/>
            <person name="Singh B."/>
            <person name="Bhatia S."/>
        </authorList>
    </citation>
    <scope>NUCLEOTIDE SEQUENCE [LARGE SCALE GENOMIC DNA]</scope>
    <source>
        <strain evidence="2">Urdbean</strain>
    </source>
</reference>
<name>A0AAQ3N1Q2_VIGMU</name>
<organism evidence="2 3">
    <name type="scientific">Vigna mungo</name>
    <name type="common">Black gram</name>
    <name type="synonym">Phaseolus mungo</name>
    <dbReference type="NCBI Taxonomy" id="3915"/>
    <lineage>
        <taxon>Eukaryota</taxon>
        <taxon>Viridiplantae</taxon>
        <taxon>Streptophyta</taxon>
        <taxon>Embryophyta</taxon>
        <taxon>Tracheophyta</taxon>
        <taxon>Spermatophyta</taxon>
        <taxon>Magnoliopsida</taxon>
        <taxon>eudicotyledons</taxon>
        <taxon>Gunneridae</taxon>
        <taxon>Pentapetalae</taxon>
        <taxon>rosids</taxon>
        <taxon>fabids</taxon>
        <taxon>Fabales</taxon>
        <taxon>Fabaceae</taxon>
        <taxon>Papilionoideae</taxon>
        <taxon>50 kb inversion clade</taxon>
        <taxon>NPAAA clade</taxon>
        <taxon>indigoferoid/millettioid clade</taxon>
        <taxon>Phaseoleae</taxon>
        <taxon>Vigna</taxon>
    </lineage>
</organism>
<dbReference type="PANTHER" id="PTHR45717">
    <property type="entry name" value="OS12G0527900 PROTEIN"/>
    <property type="match status" value="1"/>
</dbReference>
<protein>
    <submittedName>
        <fullName evidence="2">Uncharacterized protein</fullName>
    </submittedName>
</protein>
<evidence type="ECO:0000256" key="1">
    <source>
        <dbReference type="ARBA" id="ARBA00007626"/>
    </source>
</evidence>
<sequence>MQMEADPVATVDWRTYYSAANAYRKVHNIEKATAMLKKSEHLAKTKTPLRRRRRAYRCILTMHAHIGNKDEIYRLLNVSKMLIVNGVRLIRLRPVSKGFWMVTS</sequence>
<dbReference type="Proteomes" id="UP001374535">
    <property type="component" value="Chromosome 8"/>
</dbReference>
<comment type="similarity">
    <text evidence="1">Belongs to the PPR family. P subfamily.</text>
</comment>
<accession>A0AAQ3N1Q2</accession>
<dbReference type="PANTHER" id="PTHR45717:SF10">
    <property type="entry name" value="OS10G0501000 PROTEIN"/>
    <property type="match status" value="1"/>
</dbReference>